<sequence>MRSTWYRWIGYATAAWTFAYGLLGLYWTFGGRGFPFGVGDAELTAEEEPPLKFNLLGEATPEVAGPVIAALGLVGAVVAVLMARGYAKGPLRWLLPAFAWTVAVALAVGIQDYRTLIVVAYSPIMLIVVPFTGLAGEFQWSDLFTVPRLNLLVCLLAGVAWALTAVAHRRRVSGGCEACGRTGEDSSWIDRAGRTATWIAFFAPLLYCATRWAWALGFSLGIDPEFYREGQEIGLWIAGALLATLGALGAVLTLGLIQRWGEVFPRWMIGLRGKRVPPMLAVVPAVLVSVLITSAAWMYVRVVAIDGVTLSTWPLTLPEVFWVVWGAALFVAAIAYHRRRRGACDVCGAGGAEAGPPLTPRATAASARPGRR</sequence>
<accession>A0A1G9I9W0</accession>
<feature type="transmembrane region" description="Helical" evidence="1">
    <location>
        <begin position="9"/>
        <end position="29"/>
    </location>
</feature>
<keyword evidence="1" id="KW-0472">Membrane</keyword>
<dbReference type="AlphaFoldDB" id="A0A1G9I9W0"/>
<organism evidence="2 3">
    <name type="scientific">Glycomyces sambucus</name>
    <dbReference type="NCBI Taxonomy" id="380244"/>
    <lineage>
        <taxon>Bacteria</taxon>
        <taxon>Bacillati</taxon>
        <taxon>Actinomycetota</taxon>
        <taxon>Actinomycetes</taxon>
        <taxon>Glycomycetales</taxon>
        <taxon>Glycomycetaceae</taxon>
        <taxon>Glycomyces</taxon>
    </lineage>
</organism>
<feature type="transmembrane region" description="Helical" evidence="1">
    <location>
        <begin position="63"/>
        <end position="81"/>
    </location>
</feature>
<gene>
    <name evidence="2" type="ORF">SAMN05216298_3112</name>
</gene>
<keyword evidence="1" id="KW-0812">Transmembrane</keyword>
<dbReference type="Proteomes" id="UP000198662">
    <property type="component" value="Unassembled WGS sequence"/>
</dbReference>
<dbReference type="STRING" id="380244.SAMN05216298_3112"/>
<evidence type="ECO:0000313" key="2">
    <source>
        <dbReference type="EMBL" id="SDL21892.1"/>
    </source>
</evidence>
<name>A0A1G9I9W0_9ACTN</name>
<evidence type="ECO:0000256" key="1">
    <source>
        <dbReference type="SAM" id="Phobius"/>
    </source>
</evidence>
<keyword evidence="3" id="KW-1185">Reference proteome</keyword>
<feature type="transmembrane region" description="Helical" evidence="1">
    <location>
        <begin position="278"/>
        <end position="300"/>
    </location>
</feature>
<feature type="transmembrane region" description="Helical" evidence="1">
    <location>
        <begin position="233"/>
        <end position="257"/>
    </location>
</feature>
<feature type="transmembrane region" description="Helical" evidence="1">
    <location>
        <begin position="320"/>
        <end position="336"/>
    </location>
</feature>
<feature type="transmembrane region" description="Helical" evidence="1">
    <location>
        <begin position="93"/>
        <end position="110"/>
    </location>
</feature>
<proteinExistence type="predicted"/>
<feature type="transmembrane region" description="Helical" evidence="1">
    <location>
        <begin position="116"/>
        <end position="136"/>
    </location>
</feature>
<keyword evidence="1" id="KW-1133">Transmembrane helix</keyword>
<evidence type="ECO:0000313" key="3">
    <source>
        <dbReference type="Proteomes" id="UP000198662"/>
    </source>
</evidence>
<protein>
    <submittedName>
        <fullName evidence="2">Uncharacterized protein</fullName>
    </submittedName>
</protein>
<dbReference type="EMBL" id="FNGF01000004">
    <property type="protein sequence ID" value="SDL21892.1"/>
    <property type="molecule type" value="Genomic_DNA"/>
</dbReference>
<dbReference type="OrthoDB" id="2717873at2"/>
<dbReference type="RefSeq" id="WP_091050698.1">
    <property type="nucleotide sequence ID" value="NZ_FNGF01000004.1"/>
</dbReference>
<reference evidence="3" key="1">
    <citation type="submission" date="2016-10" db="EMBL/GenBank/DDBJ databases">
        <authorList>
            <person name="Varghese N."/>
            <person name="Submissions S."/>
        </authorList>
    </citation>
    <scope>NUCLEOTIDE SEQUENCE [LARGE SCALE GENOMIC DNA]</scope>
    <source>
        <strain evidence="3">CGMCC 4.3147</strain>
    </source>
</reference>